<dbReference type="AlphaFoldDB" id="A0AAV4MKA3"/>
<name>A0AAV4MKA3_CAEEX</name>
<dbReference type="GO" id="GO:0031175">
    <property type="term" value="P:neuron projection development"/>
    <property type="evidence" value="ECO:0007669"/>
    <property type="project" value="TreeGrafter"/>
</dbReference>
<dbReference type="InterPro" id="IPR039867">
    <property type="entry name" value="Furry/Tao3/Mor2"/>
</dbReference>
<evidence type="ECO:0000313" key="3">
    <source>
        <dbReference type="Proteomes" id="UP001054945"/>
    </source>
</evidence>
<gene>
    <name evidence="2" type="primary">fry</name>
    <name evidence="2" type="ORF">CEXT_735051</name>
</gene>
<proteinExistence type="predicted"/>
<sequence>MLLFDQLLSAFGSVAEHCLPSLLRTLFAWYDRQGVDSPLSIELRMRCDSKSKGDVQEKTEKDYLHERRDLAVEFIFCLVLIEVLKQLSVHPGHDDLVMYIENLAFKHFRFREGAQTGPNAQNVNIIADLYAEVIGVLAQSRFQSVRKRFVAELKELRSKEPSPITTHSIISLLMGMKFLELKWFQLKNLKLPFSLCKNATYFLEVKDKDIKHALAGLFVEILVPVAATVKNEVNVPCLKTFVEIIGIIFWLCVYHILKHRDPKMCRVALESLYRLLWVYMIRIKCESNTATQSRLQSIVNSLFPKGSKAIVPRDTPLNIFVKIIQFIAQERLDFAMKEIVFDLLSVGRPIKIILTPERMSIALRAFLVVADSLQQKEGDPPMPRTVGVLPSGNTLRVKRHS</sequence>
<dbReference type="PANTHER" id="PTHR12295">
    <property type="entry name" value="FURRY-RELATED"/>
    <property type="match status" value="1"/>
</dbReference>
<dbReference type="GO" id="GO:0030427">
    <property type="term" value="C:site of polarized growth"/>
    <property type="evidence" value="ECO:0007669"/>
    <property type="project" value="TreeGrafter"/>
</dbReference>
<dbReference type="PANTHER" id="PTHR12295:SF30">
    <property type="entry name" value="PROTEIN FURRY"/>
    <property type="match status" value="1"/>
</dbReference>
<evidence type="ECO:0000259" key="1">
    <source>
        <dbReference type="Pfam" id="PF14222"/>
    </source>
</evidence>
<keyword evidence="3" id="KW-1185">Reference proteome</keyword>
<dbReference type="GO" id="GO:0000902">
    <property type="term" value="P:cell morphogenesis"/>
    <property type="evidence" value="ECO:0007669"/>
    <property type="project" value="InterPro"/>
</dbReference>
<comment type="caution">
    <text evidence="2">The sequence shown here is derived from an EMBL/GenBank/DDBJ whole genome shotgun (WGS) entry which is preliminary data.</text>
</comment>
<evidence type="ECO:0000313" key="2">
    <source>
        <dbReference type="EMBL" id="GIX72808.1"/>
    </source>
</evidence>
<feature type="domain" description="Cell morphogenesis protein N-terminal" evidence="1">
    <location>
        <begin position="66"/>
        <end position="245"/>
    </location>
</feature>
<accession>A0AAV4MKA3</accession>
<dbReference type="GO" id="GO:0005938">
    <property type="term" value="C:cell cortex"/>
    <property type="evidence" value="ECO:0007669"/>
    <property type="project" value="TreeGrafter"/>
</dbReference>
<reference evidence="2 3" key="1">
    <citation type="submission" date="2021-06" db="EMBL/GenBank/DDBJ databases">
        <title>Caerostris extrusa draft genome.</title>
        <authorList>
            <person name="Kono N."/>
            <person name="Arakawa K."/>
        </authorList>
    </citation>
    <scope>NUCLEOTIDE SEQUENCE [LARGE SCALE GENOMIC DNA]</scope>
</reference>
<organism evidence="2 3">
    <name type="scientific">Caerostris extrusa</name>
    <name type="common">Bark spider</name>
    <name type="synonym">Caerostris bankana</name>
    <dbReference type="NCBI Taxonomy" id="172846"/>
    <lineage>
        <taxon>Eukaryota</taxon>
        <taxon>Metazoa</taxon>
        <taxon>Ecdysozoa</taxon>
        <taxon>Arthropoda</taxon>
        <taxon>Chelicerata</taxon>
        <taxon>Arachnida</taxon>
        <taxon>Araneae</taxon>
        <taxon>Araneomorphae</taxon>
        <taxon>Entelegynae</taxon>
        <taxon>Araneoidea</taxon>
        <taxon>Araneidae</taxon>
        <taxon>Caerostris</taxon>
    </lineage>
</organism>
<dbReference type="InterPro" id="IPR025614">
    <property type="entry name" value="Cell_morpho_N"/>
</dbReference>
<dbReference type="Pfam" id="PF14222">
    <property type="entry name" value="MOR2-PAG1_N"/>
    <property type="match status" value="2"/>
</dbReference>
<dbReference type="EMBL" id="BPLR01019877">
    <property type="protein sequence ID" value="GIX72808.1"/>
    <property type="molecule type" value="Genomic_DNA"/>
</dbReference>
<protein>
    <submittedName>
        <fullName evidence="2">Protein furry</fullName>
    </submittedName>
</protein>
<dbReference type="Proteomes" id="UP001054945">
    <property type="component" value="Unassembled WGS sequence"/>
</dbReference>
<feature type="domain" description="Cell morphogenesis protein N-terminal" evidence="1">
    <location>
        <begin position="257"/>
        <end position="394"/>
    </location>
</feature>